<evidence type="ECO:0000259" key="7">
    <source>
        <dbReference type="PROSITE" id="PS50943"/>
    </source>
</evidence>
<comment type="function">
    <text evidence="5">Transcriptional coactivator that stimulates GCN4-dependent transcriptional activity by bridging the DNA-binding region of GCN4 and TBP (SPT15), thereby recruiting TBP to GCN4-bound promoters. Involved in induction of the ribosome quality control (RQC) pathway; a pathway that degrades nascent peptide chains during problematic translation. Required to prevent stalled ribosomes from frameshifting.</text>
</comment>
<dbReference type="VEuPathDB" id="FungiDB:BDEG_28123"/>
<dbReference type="GO" id="GO:0005634">
    <property type="term" value="C:nucleus"/>
    <property type="evidence" value="ECO:0007669"/>
    <property type="project" value="TreeGrafter"/>
</dbReference>
<dbReference type="FunFam" id="1.10.260.40:FF:000015">
    <property type="entry name" value="Endothelial differentiation-related factor 1"/>
    <property type="match status" value="1"/>
</dbReference>
<evidence type="ECO:0000256" key="5">
    <source>
        <dbReference type="ARBA" id="ARBA00035107"/>
    </source>
</evidence>
<dbReference type="InterPro" id="IPR001387">
    <property type="entry name" value="Cro/C1-type_HTH"/>
</dbReference>
<evidence type="ECO:0000256" key="2">
    <source>
        <dbReference type="ARBA" id="ARBA00023015"/>
    </source>
</evidence>
<dbReference type="InterPro" id="IPR013729">
    <property type="entry name" value="MBF1_N"/>
</dbReference>
<accession>A0A177WZ79</accession>
<keyword evidence="4" id="KW-0804">Transcription</keyword>
<dbReference type="eggNOG" id="KOG3398">
    <property type="taxonomic scope" value="Eukaryota"/>
</dbReference>
<name>A0A177WZ79_BATDL</name>
<dbReference type="CDD" id="cd00093">
    <property type="entry name" value="HTH_XRE"/>
    <property type="match status" value="1"/>
</dbReference>
<dbReference type="InterPro" id="IPR010982">
    <property type="entry name" value="Lambda_DNA-bd_dom_sf"/>
</dbReference>
<reference evidence="8 9" key="1">
    <citation type="submission" date="2006-10" db="EMBL/GenBank/DDBJ databases">
        <title>The Genome Sequence of Batrachochytrium dendrobatidis JEL423.</title>
        <authorList>
            <consortium name="The Broad Institute Genome Sequencing Platform"/>
            <person name="Birren B."/>
            <person name="Lander E."/>
            <person name="Galagan J."/>
            <person name="Cuomo C."/>
            <person name="Devon K."/>
            <person name="Jaffe D."/>
            <person name="Butler J."/>
            <person name="Alvarez P."/>
            <person name="Gnerre S."/>
            <person name="Grabherr M."/>
            <person name="Kleber M."/>
            <person name="Mauceli E."/>
            <person name="Brockman W."/>
            <person name="Young S."/>
            <person name="LaButti K."/>
            <person name="Sykes S."/>
            <person name="DeCaprio D."/>
            <person name="Crawford M."/>
            <person name="Koehrsen M."/>
            <person name="Engels R."/>
            <person name="Montgomery P."/>
            <person name="Pearson M."/>
            <person name="Howarth C."/>
            <person name="Larson L."/>
            <person name="White J."/>
            <person name="O'Leary S."/>
            <person name="Kodira C."/>
            <person name="Zeng Q."/>
            <person name="Yandava C."/>
            <person name="Alvarado L."/>
            <person name="Longcore J."/>
            <person name="James T."/>
        </authorList>
    </citation>
    <scope>NUCLEOTIDE SEQUENCE [LARGE SCALE GENOMIC DNA]</scope>
    <source>
        <strain evidence="8 9">JEL423</strain>
    </source>
</reference>
<keyword evidence="2" id="KW-0805">Transcription regulation</keyword>
<evidence type="ECO:0000313" key="9">
    <source>
        <dbReference type="Proteomes" id="UP000077115"/>
    </source>
</evidence>
<organism evidence="8 9">
    <name type="scientific">Batrachochytrium dendrobatidis (strain JEL423)</name>
    <dbReference type="NCBI Taxonomy" id="403673"/>
    <lineage>
        <taxon>Eukaryota</taxon>
        <taxon>Fungi</taxon>
        <taxon>Fungi incertae sedis</taxon>
        <taxon>Chytridiomycota</taxon>
        <taxon>Chytridiomycota incertae sedis</taxon>
        <taxon>Chytridiomycetes</taxon>
        <taxon>Rhizophydiales</taxon>
        <taxon>Rhizophydiales incertae sedis</taxon>
        <taxon>Batrachochytrium</taxon>
    </lineage>
</organism>
<dbReference type="SMART" id="SM00530">
    <property type="entry name" value="HTH_XRE"/>
    <property type="match status" value="1"/>
</dbReference>
<dbReference type="AlphaFoldDB" id="A0A177WZ79"/>
<dbReference type="Pfam" id="PF08523">
    <property type="entry name" value="MBF1"/>
    <property type="match status" value="1"/>
</dbReference>
<dbReference type="GO" id="GO:0003677">
    <property type="term" value="F:DNA binding"/>
    <property type="evidence" value="ECO:0007669"/>
    <property type="project" value="UniProtKB-KW"/>
</dbReference>
<gene>
    <name evidence="8" type="ORF">BDEG_28123</name>
</gene>
<evidence type="ECO:0000256" key="6">
    <source>
        <dbReference type="SAM" id="MobiDB-lite"/>
    </source>
</evidence>
<protein>
    <recommendedName>
        <fullName evidence="7">HTH cro/C1-type domain-containing protein</fullName>
    </recommendedName>
</protein>
<evidence type="ECO:0000313" key="8">
    <source>
        <dbReference type="EMBL" id="OAJ44945.1"/>
    </source>
</evidence>
<reference evidence="8 9" key="2">
    <citation type="submission" date="2016-05" db="EMBL/GenBank/DDBJ databases">
        <title>Lineage-specific infection strategies underlie the spectrum of fungal disease in amphibians.</title>
        <authorList>
            <person name="Cuomo C.A."/>
            <person name="Farrer R.A."/>
            <person name="James T."/>
            <person name="Longcore J."/>
            <person name="Birren B."/>
        </authorList>
    </citation>
    <scope>NUCLEOTIDE SEQUENCE [LARGE SCALE GENOMIC DNA]</scope>
    <source>
        <strain evidence="8 9">JEL423</strain>
    </source>
</reference>
<evidence type="ECO:0000256" key="3">
    <source>
        <dbReference type="ARBA" id="ARBA00023125"/>
    </source>
</evidence>
<dbReference type="Proteomes" id="UP000077115">
    <property type="component" value="Unassembled WGS sequence"/>
</dbReference>
<dbReference type="PANTHER" id="PTHR10245:SF15">
    <property type="entry name" value="ENDOTHELIAL DIFFERENTIATION-RELATED FACTOR 1"/>
    <property type="match status" value="1"/>
</dbReference>
<evidence type="ECO:0000256" key="4">
    <source>
        <dbReference type="ARBA" id="ARBA00023163"/>
    </source>
</evidence>
<dbReference type="Pfam" id="PF01381">
    <property type="entry name" value="HTH_3"/>
    <property type="match status" value="1"/>
</dbReference>
<comment type="similarity">
    <text evidence="1">Belongs to the MBF1 family.</text>
</comment>
<keyword evidence="3" id="KW-0238">DNA-binding</keyword>
<evidence type="ECO:0000256" key="1">
    <source>
        <dbReference type="ARBA" id="ARBA00009802"/>
    </source>
</evidence>
<proteinExistence type="inferred from homology"/>
<dbReference type="Gene3D" id="1.10.260.40">
    <property type="entry name" value="lambda repressor-like DNA-binding domains"/>
    <property type="match status" value="1"/>
</dbReference>
<feature type="region of interest" description="Disordered" evidence="6">
    <location>
        <begin position="17"/>
        <end position="58"/>
    </location>
</feature>
<dbReference type="PANTHER" id="PTHR10245">
    <property type="entry name" value="ENDOTHELIAL DIFFERENTIATION-RELATED FACTOR 1 MULTIPROTEIN BRIDGING FACTOR 1"/>
    <property type="match status" value="1"/>
</dbReference>
<dbReference type="SUPFAM" id="SSF47413">
    <property type="entry name" value="lambda repressor-like DNA-binding domains"/>
    <property type="match status" value="1"/>
</dbReference>
<dbReference type="PROSITE" id="PS50943">
    <property type="entry name" value="HTH_CROC1"/>
    <property type="match status" value="1"/>
</dbReference>
<sequence length="149" mass="16146">MSNMGWDDVTIIRKRPETGKSLRSAESLTAAQRSGGAISSEKKTGINQNHKSVEAGKAAKIDRETENFQVERVGLTLSKAIQSGRQAKGLTQKDFATKINEKPSVVNDYESGKAPNPNQQILAKMERVLCIKLRGKNIGSPLVAPGSKK</sequence>
<dbReference type="EMBL" id="DS022314">
    <property type="protein sequence ID" value="OAJ44945.1"/>
    <property type="molecule type" value="Genomic_DNA"/>
</dbReference>
<feature type="domain" description="HTH cro/C1-type" evidence="7">
    <location>
        <begin position="81"/>
        <end position="129"/>
    </location>
</feature>
<dbReference type="STRING" id="403673.A0A177WZ79"/>